<dbReference type="GO" id="GO:0046983">
    <property type="term" value="F:protein dimerization activity"/>
    <property type="evidence" value="ECO:0007669"/>
    <property type="project" value="InterPro"/>
</dbReference>
<proteinExistence type="predicted"/>
<feature type="coiled-coil region" evidence="6">
    <location>
        <begin position="69"/>
        <end position="127"/>
    </location>
</feature>
<reference evidence="10 11" key="1">
    <citation type="submission" date="2016-09" db="EMBL/GenBank/DDBJ databases">
        <title>The draft genome of Dichanthelium oligosanthes: A C3 panicoid grass species.</title>
        <authorList>
            <person name="Studer A.J."/>
            <person name="Schnable J.C."/>
            <person name="Brutnell T.P."/>
        </authorList>
    </citation>
    <scope>NUCLEOTIDE SEQUENCE [LARGE SCALE GENOMIC DNA]</scope>
    <source>
        <strain evidence="11">cv. Kellogg 1175</strain>
        <tissue evidence="10">Leaf</tissue>
    </source>
</reference>
<evidence type="ECO:0000256" key="7">
    <source>
        <dbReference type="SAM" id="MobiDB-lite"/>
    </source>
</evidence>
<dbReference type="Pfam" id="PF00319">
    <property type="entry name" value="SRF-TF"/>
    <property type="match status" value="1"/>
</dbReference>
<feature type="domain" description="MADS-box" evidence="8">
    <location>
        <begin position="1"/>
        <end position="61"/>
    </location>
</feature>
<comment type="caution">
    <text evidence="10">The sequence shown here is derived from an EMBL/GenBank/DDBJ whole genome shotgun (WGS) entry which is preliminary data.</text>
</comment>
<dbReference type="EMBL" id="LWDX02026945">
    <property type="protein sequence ID" value="OEL29764.1"/>
    <property type="molecule type" value="Genomic_DNA"/>
</dbReference>
<keyword evidence="11" id="KW-1185">Reference proteome</keyword>
<dbReference type="AlphaFoldDB" id="A0A1E5VXD2"/>
<accession>A0A1E5VXD2</accession>
<dbReference type="InterPro" id="IPR050142">
    <property type="entry name" value="MADS-box/MEF2_TF"/>
</dbReference>
<dbReference type="GO" id="GO:0003700">
    <property type="term" value="F:DNA-binding transcription factor activity"/>
    <property type="evidence" value="ECO:0007669"/>
    <property type="project" value="InterPro"/>
</dbReference>
<evidence type="ECO:0000256" key="5">
    <source>
        <dbReference type="ARBA" id="ARBA00023242"/>
    </source>
</evidence>
<gene>
    <name evidence="10" type="ORF">BAE44_0009218</name>
</gene>
<evidence type="ECO:0000256" key="3">
    <source>
        <dbReference type="ARBA" id="ARBA00023125"/>
    </source>
</evidence>
<dbReference type="GO" id="GO:0000977">
    <property type="term" value="F:RNA polymerase II transcription regulatory region sequence-specific DNA binding"/>
    <property type="evidence" value="ECO:0007669"/>
    <property type="project" value="InterPro"/>
</dbReference>
<organism evidence="10 11">
    <name type="scientific">Dichanthelium oligosanthes</name>
    <dbReference type="NCBI Taxonomy" id="888268"/>
    <lineage>
        <taxon>Eukaryota</taxon>
        <taxon>Viridiplantae</taxon>
        <taxon>Streptophyta</taxon>
        <taxon>Embryophyta</taxon>
        <taxon>Tracheophyta</taxon>
        <taxon>Spermatophyta</taxon>
        <taxon>Magnoliopsida</taxon>
        <taxon>Liliopsida</taxon>
        <taxon>Poales</taxon>
        <taxon>Poaceae</taxon>
        <taxon>PACMAD clade</taxon>
        <taxon>Panicoideae</taxon>
        <taxon>Panicodae</taxon>
        <taxon>Paniceae</taxon>
        <taxon>Dichantheliinae</taxon>
        <taxon>Dichanthelium</taxon>
    </lineage>
</organism>
<feature type="region of interest" description="Disordered" evidence="7">
    <location>
        <begin position="189"/>
        <end position="214"/>
    </location>
</feature>
<dbReference type="PROSITE" id="PS50066">
    <property type="entry name" value="MADS_BOX_2"/>
    <property type="match status" value="1"/>
</dbReference>
<evidence type="ECO:0000256" key="1">
    <source>
        <dbReference type="ARBA" id="ARBA00004123"/>
    </source>
</evidence>
<dbReference type="InterPro" id="IPR036879">
    <property type="entry name" value="TF_MADSbox_sf"/>
</dbReference>
<dbReference type="PRINTS" id="PR00404">
    <property type="entry name" value="MADSDOMAIN"/>
</dbReference>
<dbReference type="Proteomes" id="UP000095767">
    <property type="component" value="Unassembled WGS sequence"/>
</dbReference>
<protein>
    <submittedName>
        <fullName evidence="10">MADS-box transcription factor 30</fullName>
    </submittedName>
</protein>
<keyword evidence="4" id="KW-0804">Transcription</keyword>
<keyword evidence="6" id="KW-0175">Coiled coil</keyword>
<dbReference type="Pfam" id="PF01486">
    <property type="entry name" value="K-box"/>
    <property type="match status" value="1"/>
</dbReference>
<feature type="domain" description="K-box" evidence="9">
    <location>
        <begin position="69"/>
        <end position="154"/>
    </location>
</feature>
<comment type="subcellular location">
    <subcellularLocation>
        <location evidence="1">Nucleus</location>
    </subcellularLocation>
</comment>
<feature type="non-terminal residue" evidence="10">
    <location>
        <position position="214"/>
    </location>
</feature>
<evidence type="ECO:0000259" key="8">
    <source>
        <dbReference type="PROSITE" id="PS50066"/>
    </source>
</evidence>
<dbReference type="SMART" id="SM00432">
    <property type="entry name" value="MADS"/>
    <property type="match status" value="1"/>
</dbReference>
<evidence type="ECO:0000313" key="10">
    <source>
        <dbReference type="EMBL" id="OEL29764.1"/>
    </source>
</evidence>
<keyword evidence="2" id="KW-0805">Transcription regulation</keyword>
<feature type="compositionally biased region" description="Pro residues" evidence="7">
    <location>
        <begin position="205"/>
        <end position="214"/>
    </location>
</feature>
<evidence type="ECO:0000256" key="4">
    <source>
        <dbReference type="ARBA" id="ARBA00023163"/>
    </source>
</evidence>
<dbReference type="SUPFAM" id="SSF55455">
    <property type="entry name" value="SRF-like"/>
    <property type="match status" value="1"/>
</dbReference>
<dbReference type="InterPro" id="IPR033896">
    <property type="entry name" value="MEF2-like_N"/>
</dbReference>
<keyword evidence="3" id="KW-0238">DNA-binding</keyword>
<dbReference type="InterPro" id="IPR002100">
    <property type="entry name" value="TF_MADSbox"/>
</dbReference>
<dbReference type="CDD" id="cd00265">
    <property type="entry name" value="MADS_MEF2_like"/>
    <property type="match status" value="1"/>
</dbReference>
<dbReference type="GO" id="GO:0045944">
    <property type="term" value="P:positive regulation of transcription by RNA polymerase II"/>
    <property type="evidence" value="ECO:0007669"/>
    <property type="project" value="InterPro"/>
</dbReference>
<evidence type="ECO:0000259" key="9">
    <source>
        <dbReference type="PROSITE" id="PS51297"/>
    </source>
</evidence>
<sequence length="214" mass="24114">MGRGKVEMKRIENRVSRQVTFSKRRKGLLKKAHELAVLCDVDVGLVFFSERGRMFQYPNPPTRLTLPLQQEMIAEIGKLRHEYEQLEASLRAYTGEDLSALDSVDELDELEQQLESALSKVRARKDELLIDLTNELQLKVTETLTIKGNARHDAAVETEEVAEPLPPSPSFAYLLNVNETSAASTMLQLWPQTDDDDDDVRGSSTPPPPRGLQL</sequence>
<dbReference type="Gene3D" id="3.40.1810.10">
    <property type="entry name" value="Transcription factor, MADS-box"/>
    <property type="match status" value="1"/>
</dbReference>
<dbReference type="GO" id="GO:0005634">
    <property type="term" value="C:nucleus"/>
    <property type="evidence" value="ECO:0007669"/>
    <property type="project" value="UniProtKB-SubCell"/>
</dbReference>
<name>A0A1E5VXD2_9POAL</name>
<dbReference type="PANTHER" id="PTHR48019">
    <property type="entry name" value="SERUM RESPONSE FACTOR HOMOLOG"/>
    <property type="match status" value="1"/>
</dbReference>
<dbReference type="PROSITE" id="PS51297">
    <property type="entry name" value="K_BOX"/>
    <property type="match status" value="1"/>
</dbReference>
<dbReference type="STRING" id="888268.A0A1E5VXD2"/>
<evidence type="ECO:0000256" key="2">
    <source>
        <dbReference type="ARBA" id="ARBA00023015"/>
    </source>
</evidence>
<dbReference type="InterPro" id="IPR002487">
    <property type="entry name" value="TF_Kbox"/>
</dbReference>
<evidence type="ECO:0000313" key="11">
    <source>
        <dbReference type="Proteomes" id="UP000095767"/>
    </source>
</evidence>
<keyword evidence="5" id="KW-0539">Nucleus</keyword>
<dbReference type="OrthoDB" id="1898716at2759"/>
<evidence type="ECO:0000256" key="6">
    <source>
        <dbReference type="SAM" id="Coils"/>
    </source>
</evidence>